<comment type="caution">
    <text evidence="3">The sequence shown here is derived from an EMBL/GenBank/DDBJ whole genome shotgun (WGS) entry which is preliminary data.</text>
</comment>
<protein>
    <submittedName>
        <fullName evidence="3">Uncharacterized protein</fullName>
    </submittedName>
</protein>
<evidence type="ECO:0000256" key="1">
    <source>
        <dbReference type="SAM" id="MobiDB-lite"/>
    </source>
</evidence>
<evidence type="ECO:0000313" key="2">
    <source>
        <dbReference type="EMBL" id="MBA1303198.1"/>
    </source>
</evidence>
<evidence type="ECO:0000313" key="3">
    <source>
        <dbReference type="EMBL" id="MDH0148197.1"/>
    </source>
</evidence>
<feature type="compositionally biased region" description="Basic and acidic residues" evidence="1">
    <location>
        <begin position="39"/>
        <end position="55"/>
    </location>
</feature>
<accession>A0AA42KT60</accession>
<dbReference type="AlphaFoldDB" id="A0AA42KT60"/>
<dbReference type="KEGG" id="psz:PSTAB_0329"/>
<name>A0AA42KT60_STUST</name>
<dbReference type="EMBL" id="JAOCAE010000002">
    <property type="protein sequence ID" value="MDH1235273.1"/>
    <property type="molecule type" value="Genomic_DNA"/>
</dbReference>
<dbReference type="Proteomes" id="UP001138621">
    <property type="component" value="Unassembled WGS sequence"/>
</dbReference>
<organism evidence="3 5">
    <name type="scientific">Stutzerimonas stutzeri</name>
    <name type="common">Pseudomonas stutzeri</name>
    <dbReference type="NCBI Taxonomy" id="316"/>
    <lineage>
        <taxon>Bacteria</taxon>
        <taxon>Pseudomonadati</taxon>
        <taxon>Pseudomonadota</taxon>
        <taxon>Gammaproteobacteria</taxon>
        <taxon>Pseudomonadales</taxon>
        <taxon>Pseudomonadaceae</taxon>
        <taxon>Stutzerimonas</taxon>
    </lineage>
</organism>
<proteinExistence type="predicted"/>
<evidence type="ECO:0000313" key="4">
    <source>
        <dbReference type="EMBL" id="MDH1235273.1"/>
    </source>
</evidence>
<dbReference type="EMBL" id="JAODZE010000024">
    <property type="protein sequence ID" value="MDH0148197.1"/>
    <property type="molecule type" value="Genomic_DNA"/>
</dbReference>
<dbReference type="Proteomes" id="UP001158076">
    <property type="component" value="Unassembled WGS sequence"/>
</dbReference>
<evidence type="ECO:0000313" key="5">
    <source>
        <dbReference type="Proteomes" id="UP001158076"/>
    </source>
</evidence>
<gene>
    <name evidence="2" type="ORF">G7024_02135</name>
    <name evidence="4" type="ORF">N5C32_04385</name>
    <name evidence="3" type="ORF">N7335_17540</name>
</gene>
<reference evidence="2" key="1">
    <citation type="submission" date="2020-02" db="EMBL/GenBank/DDBJ databases">
        <title>Synteny-based analysis reveals conserved mechanism for high triclosan tolerance in Pseudomonas, as well as instances of horizontal transfer.</title>
        <authorList>
            <person name="Mcfarland A.G."/>
            <person name="Bertucci H.K."/>
            <person name="Litmann E."/>
            <person name="Shen J."/>
            <person name="Huttenhower C."/>
            <person name="Hartmann E.M."/>
        </authorList>
    </citation>
    <scope>NUCLEOTIDE SEQUENCE</scope>
    <source>
        <strain evidence="2">109A1</strain>
    </source>
</reference>
<reference evidence="3" key="2">
    <citation type="submission" date="2022-09" db="EMBL/GenBank/DDBJ databases">
        <title>Intensive care unit water sources are persistently colonized with multi-drug resistant bacteria and are the site of extensive horizontal gene transfer of antibiotic resistance genes.</title>
        <authorList>
            <person name="Diorio-Toth L."/>
        </authorList>
    </citation>
    <scope>NUCLEOTIDE SEQUENCE</scope>
    <source>
        <strain evidence="4">GD03947</strain>
        <strain evidence="3">GD04147</strain>
    </source>
</reference>
<dbReference type="EMBL" id="JAAMRD010000001">
    <property type="protein sequence ID" value="MBA1303198.1"/>
    <property type="molecule type" value="Genomic_DNA"/>
</dbReference>
<feature type="region of interest" description="Disordered" evidence="1">
    <location>
        <begin position="36"/>
        <end position="55"/>
    </location>
</feature>
<dbReference type="RefSeq" id="WP_013981455.1">
    <property type="nucleotide sequence ID" value="NC_015740.1"/>
</dbReference>
<sequence length="55" mass="5974">MGNLATLLSVTAFDMAQLPVAVVMQLSTSDLLPQTLRPIAKDKPPKERCHDSPVQ</sequence>
<dbReference type="Proteomes" id="UP001158500">
    <property type="component" value="Unassembled WGS sequence"/>
</dbReference>